<keyword evidence="1" id="KW-0808">Transferase</keyword>
<evidence type="ECO:0000313" key="1">
    <source>
        <dbReference type="EMBL" id="MBX28732.1"/>
    </source>
</evidence>
<sequence length="92" mass="10801">MPCAGKTPFRLQYERPRFFRDVIAPNNLTLLFVMLFPLRRNTSNFCNFDRLSTIPSRFLRPLELRSNCSKFSKEESSAKKKLKRVLCNSVVL</sequence>
<keyword evidence="1" id="KW-0675">Receptor</keyword>
<keyword evidence="1" id="KW-0418">Kinase</keyword>
<reference evidence="1" key="1">
    <citation type="submission" date="2018-02" db="EMBL/GenBank/DDBJ databases">
        <title>Rhizophora mucronata_Transcriptome.</title>
        <authorList>
            <person name="Meera S.P."/>
            <person name="Sreeshan A."/>
            <person name="Augustine A."/>
        </authorList>
    </citation>
    <scope>NUCLEOTIDE SEQUENCE</scope>
    <source>
        <tissue evidence="1">Leaf</tissue>
    </source>
</reference>
<protein>
    <submittedName>
        <fullName evidence="1">LRR receptor-like serine/threonine-protein kinase GSO1</fullName>
    </submittedName>
</protein>
<proteinExistence type="predicted"/>
<dbReference type="GO" id="GO:0016301">
    <property type="term" value="F:kinase activity"/>
    <property type="evidence" value="ECO:0007669"/>
    <property type="project" value="UniProtKB-KW"/>
</dbReference>
<accession>A0A2P2MF10</accession>
<dbReference type="AlphaFoldDB" id="A0A2P2MF10"/>
<name>A0A2P2MF10_RHIMU</name>
<dbReference type="EMBL" id="GGEC01048248">
    <property type="protein sequence ID" value="MBX28732.1"/>
    <property type="molecule type" value="Transcribed_RNA"/>
</dbReference>
<organism evidence="1">
    <name type="scientific">Rhizophora mucronata</name>
    <name type="common">Asiatic mangrove</name>
    <dbReference type="NCBI Taxonomy" id="61149"/>
    <lineage>
        <taxon>Eukaryota</taxon>
        <taxon>Viridiplantae</taxon>
        <taxon>Streptophyta</taxon>
        <taxon>Embryophyta</taxon>
        <taxon>Tracheophyta</taxon>
        <taxon>Spermatophyta</taxon>
        <taxon>Magnoliopsida</taxon>
        <taxon>eudicotyledons</taxon>
        <taxon>Gunneridae</taxon>
        <taxon>Pentapetalae</taxon>
        <taxon>rosids</taxon>
        <taxon>fabids</taxon>
        <taxon>Malpighiales</taxon>
        <taxon>Rhizophoraceae</taxon>
        <taxon>Rhizophora</taxon>
    </lineage>
</organism>